<sequence>MSISVKMLDNYKNAKFKQKKTNSKYENFIR</sequence>
<dbReference type="AlphaFoldDB" id="A0A5B8XCQ5"/>
<evidence type="ECO:0000313" key="1">
    <source>
        <dbReference type="EMBL" id="QED23083.1"/>
    </source>
</evidence>
<protein>
    <submittedName>
        <fullName evidence="1">Uncharacterized protein</fullName>
    </submittedName>
</protein>
<dbReference type="EMBL" id="CP029077">
    <property type="protein sequence ID" value="QED23083.1"/>
    <property type="molecule type" value="Genomic_DNA"/>
</dbReference>
<accession>A0A5B8XCQ5</accession>
<organism evidence="1 2">
    <name type="scientific">Candidatus Deianiraea vastatrix</name>
    <dbReference type="NCBI Taxonomy" id="2163644"/>
    <lineage>
        <taxon>Bacteria</taxon>
        <taxon>Pseudomonadati</taxon>
        <taxon>Pseudomonadota</taxon>
        <taxon>Alphaproteobacteria</taxon>
        <taxon>Rickettsiales</taxon>
        <taxon>Candidatus Deianiraeaceae</taxon>
        <taxon>Candidatus Deianiraea</taxon>
    </lineage>
</organism>
<keyword evidence="2" id="KW-1185">Reference proteome</keyword>
<dbReference type="Proteomes" id="UP000321934">
    <property type="component" value="Chromosome"/>
</dbReference>
<name>A0A5B8XCQ5_9RICK</name>
<gene>
    <name evidence="1" type="ORF">Deia_00276</name>
</gene>
<reference evidence="1 2" key="1">
    <citation type="journal article" date="2019" name="ISME J.">
        <title>Deianiraea, an extracellular bacterium associated with the ciliate Paramecium, suggests an alternative scenario for the evolution of Rickettsiales.</title>
        <authorList>
            <person name="Castelli M."/>
            <person name="Sabaneyeva E."/>
            <person name="Lanzoni O."/>
            <person name="Lebedeva N."/>
            <person name="Floriano A.M."/>
            <person name="Gaiarsa S."/>
            <person name="Benken K."/>
            <person name="Modeo L."/>
            <person name="Bandi C."/>
            <person name="Potekhin A."/>
            <person name="Sassera D."/>
            <person name="Petroni G."/>
        </authorList>
    </citation>
    <scope>NUCLEOTIDE SEQUENCE [LARGE SCALE GENOMIC DNA]</scope>
    <source>
        <strain evidence="1">CyL4-1</strain>
    </source>
</reference>
<proteinExistence type="predicted"/>
<evidence type="ECO:0000313" key="2">
    <source>
        <dbReference type="Proteomes" id="UP000321934"/>
    </source>
</evidence>